<dbReference type="PROSITE" id="PS50835">
    <property type="entry name" value="IG_LIKE"/>
    <property type="match status" value="1"/>
</dbReference>
<feature type="compositionally biased region" description="Pro residues" evidence="5">
    <location>
        <begin position="209"/>
        <end position="219"/>
    </location>
</feature>
<evidence type="ECO:0000259" key="8">
    <source>
        <dbReference type="PROSITE" id="PS50835"/>
    </source>
</evidence>
<name>A0AAV1Q340_SCOSC</name>
<dbReference type="InterPro" id="IPR007110">
    <property type="entry name" value="Ig-like_dom"/>
</dbReference>
<keyword evidence="4" id="KW-0325">Glycoprotein</keyword>
<dbReference type="InterPro" id="IPR003599">
    <property type="entry name" value="Ig_sub"/>
</dbReference>
<dbReference type="GO" id="GO:0016020">
    <property type="term" value="C:membrane"/>
    <property type="evidence" value="ECO:0007669"/>
    <property type="project" value="UniProtKB-SubCell"/>
</dbReference>
<feature type="region of interest" description="Disordered" evidence="5">
    <location>
        <begin position="196"/>
        <end position="222"/>
    </location>
</feature>
<dbReference type="PANTHER" id="PTHR12080:SF125">
    <property type="entry name" value="CD48 ANTIGEN-LIKE"/>
    <property type="match status" value="1"/>
</dbReference>
<keyword evidence="10" id="KW-1185">Reference proteome</keyword>
<keyword evidence="3 6" id="KW-0472">Membrane</keyword>
<evidence type="ECO:0000313" key="9">
    <source>
        <dbReference type="EMBL" id="CAK6977494.1"/>
    </source>
</evidence>
<dbReference type="SMART" id="SM00409">
    <property type="entry name" value="IG"/>
    <property type="match status" value="1"/>
</dbReference>
<feature type="signal peptide" evidence="7">
    <location>
        <begin position="1"/>
        <end position="25"/>
    </location>
</feature>
<dbReference type="SUPFAM" id="SSF48726">
    <property type="entry name" value="Immunoglobulin"/>
    <property type="match status" value="1"/>
</dbReference>
<dbReference type="AlphaFoldDB" id="A0AAV1Q340"/>
<feature type="region of interest" description="Disordered" evidence="5">
    <location>
        <begin position="271"/>
        <end position="303"/>
    </location>
</feature>
<accession>A0AAV1Q340</accession>
<keyword evidence="6" id="KW-1133">Transmembrane helix</keyword>
<feature type="chain" id="PRO_5043740739" evidence="7">
    <location>
        <begin position="26"/>
        <end position="303"/>
    </location>
</feature>
<feature type="transmembrane region" description="Helical" evidence="6">
    <location>
        <begin position="227"/>
        <end position="247"/>
    </location>
</feature>
<evidence type="ECO:0000256" key="3">
    <source>
        <dbReference type="ARBA" id="ARBA00023136"/>
    </source>
</evidence>
<dbReference type="PANTHER" id="PTHR12080">
    <property type="entry name" value="SIGNALING LYMPHOCYTIC ACTIVATION MOLECULE"/>
    <property type="match status" value="1"/>
</dbReference>
<evidence type="ECO:0000256" key="1">
    <source>
        <dbReference type="ARBA" id="ARBA00004370"/>
    </source>
</evidence>
<keyword evidence="6" id="KW-0812">Transmembrane</keyword>
<reference evidence="9 10" key="1">
    <citation type="submission" date="2024-01" db="EMBL/GenBank/DDBJ databases">
        <authorList>
            <person name="Alioto T."/>
            <person name="Alioto T."/>
            <person name="Gomez Garrido J."/>
        </authorList>
    </citation>
    <scope>NUCLEOTIDE SEQUENCE [LARGE SCALE GENOMIC DNA]</scope>
</reference>
<dbReference type="InterPro" id="IPR036179">
    <property type="entry name" value="Ig-like_dom_sf"/>
</dbReference>
<gene>
    <name evidence="9" type="ORF">FSCOSCO3_A003186</name>
</gene>
<protein>
    <submittedName>
        <fullName evidence="9">Uncharacterized protein LOC128354513</fullName>
    </submittedName>
</protein>
<proteinExistence type="predicted"/>
<keyword evidence="2 7" id="KW-0732">Signal</keyword>
<organism evidence="9 10">
    <name type="scientific">Scomber scombrus</name>
    <name type="common">Atlantic mackerel</name>
    <name type="synonym">Scomber vernalis</name>
    <dbReference type="NCBI Taxonomy" id="13677"/>
    <lineage>
        <taxon>Eukaryota</taxon>
        <taxon>Metazoa</taxon>
        <taxon>Chordata</taxon>
        <taxon>Craniata</taxon>
        <taxon>Vertebrata</taxon>
        <taxon>Euteleostomi</taxon>
        <taxon>Actinopterygii</taxon>
        <taxon>Neopterygii</taxon>
        <taxon>Teleostei</taxon>
        <taxon>Neoteleostei</taxon>
        <taxon>Acanthomorphata</taxon>
        <taxon>Pelagiaria</taxon>
        <taxon>Scombriformes</taxon>
        <taxon>Scombridae</taxon>
        <taxon>Scomber</taxon>
    </lineage>
</organism>
<dbReference type="EMBL" id="CAWUFR010000413">
    <property type="protein sequence ID" value="CAK6977494.1"/>
    <property type="molecule type" value="Genomic_DNA"/>
</dbReference>
<comment type="caution">
    <text evidence="9">The sequence shown here is derived from an EMBL/GenBank/DDBJ whole genome shotgun (WGS) entry which is preliminary data.</text>
</comment>
<sequence length="303" mass="33628">MRLSVTTMILCICLCVLGLLRDVSAASELIIYKKVGDEVVLKPDVSGAIQSITWRHGANLAMQWDGPGNEIDAYRTFKVRGKLNNSTGEMTITNLTLQDTGKYTPEINNKIYSSIELIVIVPVTTPTVSESCNEKYTTCTLTCDGNTNGTGEVTYRWKLDDSLSPMPSKTHTITEENSSNIKKFSCVMQNKLSEESSKPINNPLSLGPGPTPSPGPNPTMPAETLKINTGLTVFVSLLTTVVLLGIIHRWKAGMWFFQKASMPWEADFWRKDSERRDPVESNGTTAQSEKRQIDDEETPMREE</sequence>
<dbReference type="Gene3D" id="2.60.40.10">
    <property type="entry name" value="Immunoglobulins"/>
    <property type="match status" value="2"/>
</dbReference>
<feature type="domain" description="Ig-like" evidence="8">
    <location>
        <begin position="122"/>
        <end position="201"/>
    </location>
</feature>
<dbReference type="Proteomes" id="UP001314229">
    <property type="component" value="Unassembled WGS sequence"/>
</dbReference>
<feature type="compositionally biased region" description="Basic and acidic residues" evidence="5">
    <location>
        <begin position="288"/>
        <end position="303"/>
    </location>
</feature>
<evidence type="ECO:0000313" key="10">
    <source>
        <dbReference type="Proteomes" id="UP001314229"/>
    </source>
</evidence>
<evidence type="ECO:0000256" key="7">
    <source>
        <dbReference type="SAM" id="SignalP"/>
    </source>
</evidence>
<evidence type="ECO:0000256" key="4">
    <source>
        <dbReference type="ARBA" id="ARBA00023180"/>
    </source>
</evidence>
<evidence type="ECO:0000256" key="2">
    <source>
        <dbReference type="ARBA" id="ARBA00022729"/>
    </source>
</evidence>
<evidence type="ECO:0000256" key="5">
    <source>
        <dbReference type="SAM" id="MobiDB-lite"/>
    </source>
</evidence>
<dbReference type="InterPro" id="IPR015631">
    <property type="entry name" value="CD2/SLAM_rcpt"/>
</dbReference>
<evidence type="ECO:0000256" key="6">
    <source>
        <dbReference type="SAM" id="Phobius"/>
    </source>
</evidence>
<comment type="subcellular location">
    <subcellularLocation>
        <location evidence="1">Membrane</location>
    </subcellularLocation>
</comment>
<dbReference type="InterPro" id="IPR013783">
    <property type="entry name" value="Ig-like_fold"/>
</dbReference>